<evidence type="ECO:0000313" key="7">
    <source>
        <dbReference type="Proteomes" id="UP000265716"/>
    </source>
</evidence>
<sequence>MSKTSTSVLVSSVVQVRRYIIGLNLSYTASVTVDNRYRHIVHAIMGKPRPDTPSPIAVVHVKFTLKDDLREILSFEIENDRHVYRLRDNIEFDERLLDRVIARKIALKRSGLVDLSDEYTRSRVKEPRYDVQETDPNAIDADAIKAQLLKLFDEYDRNRDGSISFAEFRDALRSGLFRFVHPEDQVELLFTQADLDGNGRINCEEFAQAAVDVLSRMPSGYKFKAQFNELYDDYLDYFHTECATTMAILNQAFAAADYLPPNASGRTKADCLSYDMFRKCLASPLANLSREEINLAISLVPMNDEGKLPYANFDKILAKALFYIAQGQSLGLAVDIESYLLTTFEAAEKEWDPTIVTPRGQLPRSVLFDCMHRLKKLMLSRGQVVLLIGYAKDNSHDSPRHPSSSVDDSLDRDAAVVMVDYVPYATTAAGMIRQFINPHNVAKRMQRCKNDVNAVAAIFHGVSETGLEMIVMEAFESEDRDGNGVLDMDEFRAAMKHTSLGLSDEEITSLQAVADTNGDGHVDIDEFSYFAVHHLVQLKRQNLLRLAEGEGDDDDEEDEDSKTNDAD</sequence>
<dbReference type="PROSITE" id="PS00018">
    <property type="entry name" value="EF_HAND_1"/>
    <property type="match status" value="4"/>
</dbReference>
<keyword evidence="2" id="KW-0106">Calcium</keyword>
<feature type="domain" description="EF-hand" evidence="4">
    <location>
        <begin position="466"/>
        <end position="501"/>
    </location>
</feature>
<dbReference type="Proteomes" id="UP000265716">
    <property type="component" value="Unassembled WGS sequence"/>
</dbReference>
<evidence type="ECO:0000256" key="3">
    <source>
        <dbReference type="SAM" id="MobiDB-lite"/>
    </source>
</evidence>
<dbReference type="EMBL" id="QUTE01021497">
    <property type="protein sequence ID" value="RHY83650.1"/>
    <property type="molecule type" value="Genomic_DNA"/>
</dbReference>
<feature type="region of interest" description="Disordered" evidence="3">
    <location>
        <begin position="547"/>
        <end position="567"/>
    </location>
</feature>
<evidence type="ECO:0000259" key="4">
    <source>
        <dbReference type="PROSITE" id="PS50222"/>
    </source>
</evidence>
<dbReference type="SMART" id="SM00054">
    <property type="entry name" value="EFh"/>
    <property type="match status" value="4"/>
</dbReference>
<dbReference type="InterPro" id="IPR050145">
    <property type="entry name" value="Centrin_CML-like"/>
</dbReference>
<dbReference type="Pfam" id="PF13499">
    <property type="entry name" value="EF-hand_7"/>
    <property type="match status" value="2"/>
</dbReference>
<dbReference type="PROSITE" id="PS50222">
    <property type="entry name" value="EF_HAND_2"/>
    <property type="match status" value="4"/>
</dbReference>
<evidence type="ECO:0000256" key="1">
    <source>
        <dbReference type="ARBA" id="ARBA00022737"/>
    </source>
</evidence>
<name>A0A397ENT2_APHAT</name>
<evidence type="ECO:0000313" key="8">
    <source>
        <dbReference type="Proteomes" id="UP000266196"/>
    </source>
</evidence>
<dbReference type="Gene3D" id="1.10.238.10">
    <property type="entry name" value="EF-hand"/>
    <property type="match status" value="2"/>
</dbReference>
<proteinExistence type="predicted"/>
<dbReference type="GO" id="GO:0005509">
    <property type="term" value="F:calcium ion binding"/>
    <property type="evidence" value="ECO:0007669"/>
    <property type="project" value="InterPro"/>
</dbReference>
<keyword evidence="1" id="KW-0677">Repeat</keyword>
<evidence type="ECO:0000256" key="2">
    <source>
        <dbReference type="ARBA" id="ARBA00022837"/>
    </source>
</evidence>
<dbReference type="EMBL" id="QUTC01003456">
    <property type="protein sequence ID" value="RHY69905.1"/>
    <property type="molecule type" value="Genomic_DNA"/>
</dbReference>
<dbReference type="PANTHER" id="PTHR23050">
    <property type="entry name" value="CALCIUM BINDING PROTEIN"/>
    <property type="match status" value="1"/>
</dbReference>
<dbReference type="VEuPathDB" id="FungiDB:H257_03492"/>
<reference evidence="7 8" key="1">
    <citation type="submission" date="2018-08" db="EMBL/GenBank/DDBJ databases">
        <title>Aphanomyces genome sequencing and annotation.</title>
        <authorList>
            <person name="Minardi D."/>
            <person name="Oidtmann B."/>
            <person name="Van Der Giezen M."/>
            <person name="Studholme D.J."/>
        </authorList>
    </citation>
    <scope>NUCLEOTIDE SEQUENCE [LARGE SCALE GENOMIC DNA]</scope>
    <source>
        <strain evidence="6 8">197901</strain>
        <strain evidence="5 7">SA</strain>
    </source>
</reference>
<dbReference type="AlphaFoldDB" id="A0A397ENT2"/>
<accession>A0A397ENT2</accession>
<protein>
    <recommendedName>
        <fullName evidence="4">EF-hand domain-containing protein</fullName>
    </recommendedName>
</protein>
<organism evidence="6 8">
    <name type="scientific">Aphanomyces astaci</name>
    <name type="common">Crayfish plague agent</name>
    <dbReference type="NCBI Taxonomy" id="112090"/>
    <lineage>
        <taxon>Eukaryota</taxon>
        <taxon>Sar</taxon>
        <taxon>Stramenopiles</taxon>
        <taxon>Oomycota</taxon>
        <taxon>Saprolegniomycetes</taxon>
        <taxon>Saprolegniales</taxon>
        <taxon>Verrucalvaceae</taxon>
        <taxon>Aphanomyces</taxon>
    </lineage>
</organism>
<dbReference type="Proteomes" id="UP000266196">
    <property type="component" value="Unassembled WGS sequence"/>
</dbReference>
<feature type="domain" description="EF-hand" evidence="4">
    <location>
        <begin position="181"/>
        <end position="216"/>
    </location>
</feature>
<dbReference type="InterPro" id="IPR011992">
    <property type="entry name" value="EF-hand-dom_pair"/>
</dbReference>
<comment type="caution">
    <text evidence="6">The sequence shown here is derived from an EMBL/GenBank/DDBJ whole genome shotgun (WGS) entry which is preliminary data.</text>
</comment>
<feature type="compositionally biased region" description="Acidic residues" evidence="3">
    <location>
        <begin position="549"/>
        <end position="560"/>
    </location>
</feature>
<dbReference type="InterPro" id="IPR002048">
    <property type="entry name" value="EF_hand_dom"/>
</dbReference>
<dbReference type="CDD" id="cd00051">
    <property type="entry name" value="EFh"/>
    <property type="match status" value="2"/>
</dbReference>
<feature type="domain" description="EF-hand" evidence="4">
    <location>
        <begin position="502"/>
        <end position="537"/>
    </location>
</feature>
<evidence type="ECO:0000313" key="5">
    <source>
        <dbReference type="EMBL" id="RHY69905.1"/>
    </source>
</evidence>
<feature type="domain" description="EF-hand" evidence="4">
    <location>
        <begin position="143"/>
        <end position="178"/>
    </location>
</feature>
<dbReference type="SUPFAM" id="SSF47473">
    <property type="entry name" value="EF-hand"/>
    <property type="match status" value="1"/>
</dbReference>
<gene>
    <name evidence="6" type="ORF">DYB31_004446</name>
    <name evidence="5" type="ORF">DYB38_004145</name>
</gene>
<evidence type="ECO:0000313" key="6">
    <source>
        <dbReference type="EMBL" id="RHY83650.1"/>
    </source>
</evidence>
<dbReference type="InterPro" id="IPR018247">
    <property type="entry name" value="EF_Hand_1_Ca_BS"/>
</dbReference>